<name>A0ABT1QBT6_9NOCA</name>
<gene>
    <name evidence="3" type="ORF">NOF53_05340</name>
</gene>
<feature type="domain" description="Erythromycin biosynthesis protein CIII-like C-terminal" evidence="2">
    <location>
        <begin position="296"/>
        <end position="384"/>
    </location>
</feature>
<dbReference type="InterPro" id="IPR002213">
    <property type="entry name" value="UDP_glucos_trans"/>
</dbReference>
<evidence type="ECO:0000259" key="1">
    <source>
        <dbReference type="Pfam" id="PF03033"/>
    </source>
</evidence>
<dbReference type="PANTHER" id="PTHR48050">
    <property type="entry name" value="STEROL 3-BETA-GLUCOSYLTRANSFERASE"/>
    <property type="match status" value="1"/>
</dbReference>
<proteinExistence type="predicted"/>
<dbReference type="RefSeq" id="WP_255966163.1">
    <property type="nucleotide sequence ID" value="NZ_JANFQF010000003.1"/>
</dbReference>
<accession>A0ABT1QBT6</accession>
<dbReference type="Pfam" id="PF03033">
    <property type="entry name" value="Glyco_transf_28"/>
    <property type="match status" value="1"/>
</dbReference>
<dbReference type="Gene3D" id="3.40.50.2000">
    <property type="entry name" value="Glycogen Phosphorylase B"/>
    <property type="match status" value="2"/>
</dbReference>
<dbReference type="EMBL" id="JANFQF010000003">
    <property type="protein sequence ID" value="MCQ4118602.1"/>
    <property type="molecule type" value="Genomic_DNA"/>
</dbReference>
<evidence type="ECO:0000259" key="2">
    <source>
        <dbReference type="Pfam" id="PF06722"/>
    </source>
</evidence>
<dbReference type="Pfam" id="PF06722">
    <property type="entry name" value="EryCIII-like_C"/>
    <property type="match status" value="1"/>
</dbReference>
<comment type="caution">
    <text evidence="3">The sequence shown here is derived from an EMBL/GenBank/DDBJ whole genome shotgun (WGS) entry which is preliminary data.</text>
</comment>
<evidence type="ECO:0000313" key="3">
    <source>
        <dbReference type="EMBL" id="MCQ4118602.1"/>
    </source>
</evidence>
<feature type="domain" description="Glycosyltransferase family 28 N-terminal" evidence="1">
    <location>
        <begin position="4"/>
        <end position="131"/>
    </location>
</feature>
<reference evidence="3 4" key="1">
    <citation type="submission" date="2022-07" db="EMBL/GenBank/DDBJ databases">
        <title>Degradation activity of malathion, p-nitrophenol and potential low-temperature adaptation strategy of Rhodococcus sp. FXJ9.536.</title>
        <authorList>
            <person name="Huang J."/>
            <person name="Huang Y."/>
        </authorList>
    </citation>
    <scope>NUCLEOTIDE SEQUENCE [LARGE SCALE GENOMIC DNA]</scope>
    <source>
        <strain evidence="3 4">FXJ9.536</strain>
    </source>
</reference>
<dbReference type="InterPro" id="IPR050426">
    <property type="entry name" value="Glycosyltransferase_28"/>
</dbReference>
<sequence>MRVLLSTYDSRGGVEPLLAFAVQLRALGAEVRVCAPPDEEFAERLADVGVPLVPVGRPLRELVTGATPPSAAGVPQRAAELIAAQFDTVGAAAEGCDALVATGLLPAAAGAQSVAEKLGIHFVYASYQPVTLPSPHHPPHPRPGRPLPPQVTDNRVLWDLDAESANALFGEALNTHRASIGLPRLDNLRDHVFTDHPWLATDPTLGPWQEPADLEVVQTGAWILPDERPLPEELEAFLDAGPPPIYVGFGSMPMHASNDVGQVAIEAIRAQGHRALVSRGWADLALIDDRDDCVAVGEINHQALFGRVAAVVHHGGAGTTTTASLAGAPQIVVPQQAVDQTYWAGRVADLGIGAAHDGPTPTIESLSAALETALTAETRARAVAVARAIRTDGASVAATRLLDAIHRDKPPVPA</sequence>
<dbReference type="InterPro" id="IPR010610">
    <property type="entry name" value="EryCIII-like_C"/>
</dbReference>
<evidence type="ECO:0000313" key="4">
    <source>
        <dbReference type="Proteomes" id="UP001524501"/>
    </source>
</evidence>
<dbReference type="CDD" id="cd03784">
    <property type="entry name" value="GT1_Gtf-like"/>
    <property type="match status" value="1"/>
</dbReference>
<dbReference type="InterPro" id="IPR004276">
    <property type="entry name" value="GlycoTrans_28_N"/>
</dbReference>
<dbReference type="PANTHER" id="PTHR48050:SF13">
    <property type="entry name" value="STEROL 3-BETA-GLUCOSYLTRANSFERASE UGT80A2"/>
    <property type="match status" value="1"/>
</dbReference>
<protein>
    <submittedName>
        <fullName evidence="3">Glycosyltransferase</fullName>
    </submittedName>
</protein>
<dbReference type="SUPFAM" id="SSF53756">
    <property type="entry name" value="UDP-Glycosyltransferase/glycogen phosphorylase"/>
    <property type="match status" value="1"/>
</dbReference>
<keyword evidence="4" id="KW-1185">Reference proteome</keyword>
<organism evidence="3 4">
    <name type="scientific">Rhodococcus tibetensis</name>
    <dbReference type="NCBI Taxonomy" id="2965064"/>
    <lineage>
        <taxon>Bacteria</taxon>
        <taxon>Bacillati</taxon>
        <taxon>Actinomycetota</taxon>
        <taxon>Actinomycetes</taxon>
        <taxon>Mycobacteriales</taxon>
        <taxon>Nocardiaceae</taxon>
        <taxon>Rhodococcus</taxon>
    </lineage>
</organism>
<dbReference type="Proteomes" id="UP001524501">
    <property type="component" value="Unassembled WGS sequence"/>
</dbReference>